<comment type="caution">
    <text evidence="1">The sequence shown here is derived from an EMBL/GenBank/DDBJ whole genome shotgun (WGS) entry which is preliminary data.</text>
</comment>
<evidence type="ECO:0000313" key="1">
    <source>
        <dbReference type="EMBL" id="MBW0126814.1"/>
    </source>
</evidence>
<protein>
    <submittedName>
        <fullName evidence="1">Uncharacterized protein</fullName>
    </submittedName>
</protein>
<accession>A0ABS6U3S6</accession>
<keyword evidence="2" id="KW-1185">Reference proteome</keyword>
<dbReference type="RefSeq" id="WP_218593986.1">
    <property type="nucleotide sequence ID" value="NZ_JADQDE010000389.1"/>
</dbReference>
<proteinExistence type="predicted"/>
<dbReference type="Proteomes" id="UP000694300">
    <property type="component" value="Unassembled WGS sequence"/>
</dbReference>
<organism evidence="1 2">
    <name type="scientific">Pseudonocardia oceani</name>
    <dbReference type="NCBI Taxonomy" id="2792013"/>
    <lineage>
        <taxon>Bacteria</taxon>
        <taxon>Bacillati</taxon>
        <taxon>Actinomycetota</taxon>
        <taxon>Actinomycetes</taxon>
        <taxon>Pseudonocardiales</taxon>
        <taxon>Pseudonocardiaceae</taxon>
        <taxon>Pseudonocardia</taxon>
    </lineage>
</organism>
<reference evidence="1 2" key="1">
    <citation type="submission" date="2020-11" db="EMBL/GenBank/DDBJ databases">
        <title>Pseudonocardia abyssalis sp. nov. and Pseudonocardia oceani sp. nov., description and phylogenomic analysis of two novel actinomycetes isolated from the deep Southern Ocean.</title>
        <authorList>
            <person name="Parra J."/>
        </authorList>
    </citation>
    <scope>NUCLEOTIDE SEQUENCE [LARGE SCALE GENOMIC DNA]</scope>
    <source>
        <strain evidence="2">KRD185</strain>
    </source>
</reference>
<name>A0ABS6U3S6_9PSEU</name>
<gene>
    <name evidence="1" type="ORF">I4I82_03855</name>
</gene>
<dbReference type="EMBL" id="JADQDF010000001">
    <property type="protein sequence ID" value="MBW0126814.1"/>
    <property type="molecule type" value="Genomic_DNA"/>
</dbReference>
<sequence>MTLLAKHLATDVITPMSLPLPGWSFLTLPSEQLATFAQDTFRHGMNLRSGLLTTLPGLSTELIGRVHVHGRALLSRGSAVLEPGEEALRTELLLAAHSIVGAASLGKALTRAILLPPSVATPVATAMAFRHVNWPVLMRAAMLSIQVAQDSRARRATAAPGWDELLLDVAGPWQLDIAREVDAEVASSLA</sequence>
<evidence type="ECO:0000313" key="2">
    <source>
        <dbReference type="Proteomes" id="UP000694300"/>
    </source>
</evidence>